<dbReference type="AlphaFoldDB" id="A0A8G2CNT5"/>
<dbReference type="RefSeq" id="WP_029314308.1">
    <property type="nucleotide sequence ID" value="NZ_FTNE01000040.1"/>
</dbReference>
<gene>
    <name evidence="2" type="ORF">SAMN05421828_14011</name>
</gene>
<comment type="caution">
    <text evidence="2">The sequence shown here is derived from an EMBL/GenBank/DDBJ whole genome shotgun (WGS) entry which is preliminary data.</text>
</comment>
<proteinExistence type="predicted"/>
<evidence type="ECO:0000313" key="2">
    <source>
        <dbReference type="EMBL" id="SIR49620.1"/>
    </source>
</evidence>
<protein>
    <submittedName>
        <fullName evidence="2">Uncharacterized protein</fullName>
    </submittedName>
</protein>
<sequence length="156" mass="16841">MKKLFALLACTIVLGGAATPSSFLNGSRAKLLQTLRSNHVLVPGRRLLRLTYLCSVELGNQKYPIIDIFESVPGAMETKGIARLELLSPNLKPVQSIPYVPPTTPLFCKHNSVYFQGNVFVDQANDSGNEISFLFGGQGIAVHTVAANTLPAPMSK</sequence>
<dbReference type="Proteomes" id="UP000186308">
    <property type="component" value="Unassembled WGS sequence"/>
</dbReference>
<reference evidence="2 3" key="1">
    <citation type="submission" date="2017-01" db="EMBL/GenBank/DDBJ databases">
        <authorList>
            <person name="Varghese N."/>
            <person name="Submissions S."/>
        </authorList>
    </citation>
    <scope>NUCLEOTIDE SEQUENCE [LARGE SCALE GENOMIC DNA]</scope>
    <source>
        <strain evidence="2 3">ATCC 35905</strain>
    </source>
</reference>
<keyword evidence="1" id="KW-0732">Signal</keyword>
<feature type="chain" id="PRO_5034802363" evidence="1">
    <location>
        <begin position="19"/>
        <end position="156"/>
    </location>
</feature>
<dbReference type="EMBL" id="FTNE01000040">
    <property type="protein sequence ID" value="SIR49620.1"/>
    <property type="molecule type" value="Genomic_DNA"/>
</dbReference>
<feature type="signal peptide" evidence="1">
    <location>
        <begin position="1"/>
        <end position="18"/>
    </location>
</feature>
<evidence type="ECO:0000313" key="3">
    <source>
        <dbReference type="Proteomes" id="UP000186308"/>
    </source>
</evidence>
<accession>A0A8G2CNT5</accession>
<evidence type="ECO:0000256" key="1">
    <source>
        <dbReference type="SAM" id="SignalP"/>
    </source>
</evidence>
<organism evidence="2 3">
    <name type="scientific">Acidiphilium rubrum</name>
    <dbReference type="NCBI Taxonomy" id="526"/>
    <lineage>
        <taxon>Bacteria</taxon>
        <taxon>Pseudomonadati</taxon>
        <taxon>Pseudomonadota</taxon>
        <taxon>Alphaproteobacteria</taxon>
        <taxon>Acetobacterales</taxon>
        <taxon>Acidocellaceae</taxon>
        <taxon>Acidiphilium</taxon>
    </lineage>
</organism>
<keyword evidence="3" id="KW-1185">Reference proteome</keyword>
<name>A0A8G2CNT5_ACIRU</name>